<reference evidence="2 3" key="1">
    <citation type="submission" date="2019-04" db="EMBL/GenBank/DDBJ databases">
        <title>Psychroflexus halotolerans sp. nov., isolated from a marine solar saltern.</title>
        <authorList>
            <person name="Feng X."/>
        </authorList>
    </citation>
    <scope>NUCLEOTIDE SEQUENCE [LARGE SCALE GENOMIC DNA]</scope>
    <source>
        <strain evidence="2 3">WDS2C27</strain>
    </source>
</reference>
<evidence type="ECO:0000313" key="3">
    <source>
        <dbReference type="Proteomes" id="UP000306552"/>
    </source>
</evidence>
<feature type="chain" id="PRO_5021019759" description="Lipoprotein" evidence="1">
    <location>
        <begin position="20"/>
        <end position="171"/>
    </location>
</feature>
<evidence type="ECO:0008006" key="4">
    <source>
        <dbReference type="Google" id="ProtNLM"/>
    </source>
</evidence>
<keyword evidence="3" id="KW-1185">Reference proteome</keyword>
<comment type="caution">
    <text evidence="2">The sequence shown here is derived from an EMBL/GenBank/DDBJ whole genome shotgun (WGS) entry which is preliminary data.</text>
</comment>
<dbReference type="AlphaFoldDB" id="A0A4U5TPJ9"/>
<name>A0A4U5TPJ9_9FLAO</name>
<accession>A0A4U5TPJ9</accession>
<protein>
    <recommendedName>
        <fullName evidence="4">Lipoprotein</fullName>
    </recommendedName>
</protein>
<organism evidence="2 3">
    <name type="scientific">Mesohalobacter halotolerans</name>
    <dbReference type="NCBI Taxonomy" id="1883405"/>
    <lineage>
        <taxon>Bacteria</taxon>
        <taxon>Pseudomonadati</taxon>
        <taxon>Bacteroidota</taxon>
        <taxon>Flavobacteriia</taxon>
        <taxon>Flavobacteriales</taxon>
        <taxon>Flavobacteriaceae</taxon>
        <taxon>Mesohalobacter</taxon>
    </lineage>
</organism>
<sequence>MNTILKLFFVLFFSCCVLACHNQTDRKTLSQAEKAREDSLKIALNLKPYQATKLIPRADSVVKSWPIYEELEIEVNRLENYTLQDVLSNISTLHSVVDSLQETIPKAVDTFPVISRVNVLNTKAKHLMLLSEKQRPKLRDIKKMAEEYPFEFNNLKIQLNEVFIVLPEFGN</sequence>
<feature type="signal peptide" evidence="1">
    <location>
        <begin position="1"/>
        <end position="19"/>
    </location>
</feature>
<dbReference type="EMBL" id="SWMU01000003">
    <property type="protein sequence ID" value="TKS56050.1"/>
    <property type="molecule type" value="Genomic_DNA"/>
</dbReference>
<keyword evidence="1" id="KW-0732">Signal</keyword>
<dbReference type="Proteomes" id="UP000306552">
    <property type="component" value="Unassembled WGS sequence"/>
</dbReference>
<dbReference type="OrthoDB" id="1453598at2"/>
<proteinExistence type="predicted"/>
<dbReference type="RefSeq" id="WP_138932167.1">
    <property type="nucleotide sequence ID" value="NZ_SWMU01000003.1"/>
</dbReference>
<gene>
    <name evidence="2" type="ORF">FCN74_08470</name>
</gene>
<evidence type="ECO:0000313" key="2">
    <source>
        <dbReference type="EMBL" id="TKS56050.1"/>
    </source>
</evidence>
<evidence type="ECO:0000256" key="1">
    <source>
        <dbReference type="SAM" id="SignalP"/>
    </source>
</evidence>